<comment type="caution">
    <text evidence="7">The sequence shown here is derived from an EMBL/GenBank/DDBJ whole genome shotgun (WGS) entry which is preliminary data.</text>
</comment>
<name>A0ABQ1BXD3_9MYCO</name>
<protein>
    <submittedName>
        <fullName evidence="7">Methyltransferase</fullName>
    </submittedName>
</protein>
<dbReference type="GO" id="GO:0032259">
    <property type="term" value="P:methylation"/>
    <property type="evidence" value="ECO:0007669"/>
    <property type="project" value="UniProtKB-KW"/>
</dbReference>
<dbReference type="PANTHER" id="PTHR33841">
    <property type="entry name" value="DNA METHYLTRANSFERASE YEEA-RELATED"/>
    <property type="match status" value="1"/>
</dbReference>
<evidence type="ECO:0000313" key="7">
    <source>
        <dbReference type="EMBL" id="GFG68089.1"/>
    </source>
</evidence>
<evidence type="ECO:0000313" key="8">
    <source>
        <dbReference type="Proteomes" id="UP000465306"/>
    </source>
</evidence>
<dbReference type="Gene3D" id="3.40.50.150">
    <property type="entry name" value="Vaccinia Virus protein VP39"/>
    <property type="match status" value="1"/>
</dbReference>
<dbReference type="PROSITE" id="PS00092">
    <property type="entry name" value="N6_MTASE"/>
    <property type="match status" value="1"/>
</dbReference>
<dbReference type="GO" id="GO:0008168">
    <property type="term" value="F:methyltransferase activity"/>
    <property type="evidence" value="ECO:0007669"/>
    <property type="project" value="UniProtKB-KW"/>
</dbReference>
<evidence type="ECO:0000256" key="4">
    <source>
        <dbReference type="ARBA" id="ARBA00022747"/>
    </source>
</evidence>
<evidence type="ECO:0000256" key="2">
    <source>
        <dbReference type="ARBA" id="ARBA00022679"/>
    </source>
</evidence>
<dbReference type="InterPro" id="IPR029063">
    <property type="entry name" value="SAM-dependent_MTases_sf"/>
</dbReference>
<organism evidence="7 8">
    <name type="scientific">Mycobacterium kubicae</name>
    <dbReference type="NCBI Taxonomy" id="120959"/>
    <lineage>
        <taxon>Bacteria</taxon>
        <taxon>Bacillati</taxon>
        <taxon>Actinomycetota</taxon>
        <taxon>Actinomycetes</taxon>
        <taxon>Mycobacteriales</taxon>
        <taxon>Mycobacteriaceae</taxon>
        <taxon>Mycobacterium</taxon>
        <taxon>Mycobacterium simiae complex</taxon>
    </lineage>
</organism>
<keyword evidence="4" id="KW-0680">Restriction system</keyword>
<dbReference type="Pfam" id="PF02384">
    <property type="entry name" value="N6_Mtase"/>
    <property type="match status" value="1"/>
</dbReference>
<accession>A0ABQ1BXD3</accession>
<keyword evidence="2" id="KW-0808">Transferase</keyword>
<dbReference type="InterPro" id="IPR003356">
    <property type="entry name" value="DNA_methylase_A-5"/>
</dbReference>
<dbReference type="EMBL" id="BLKU01000005">
    <property type="protein sequence ID" value="GFG68089.1"/>
    <property type="molecule type" value="Genomic_DNA"/>
</dbReference>
<dbReference type="PRINTS" id="PR00507">
    <property type="entry name" value="N12N6MTFRASE"/>
</dbReference>
<feature type="domain" description="Type II methyltransferase M.Eco57I C-terminal" evidence="6">
    <location>
        <begin position="271"/>
        <end position="533"/>
    </location>
</feature>
<keyword evidence="1 7" id="KW-0489">Methyltransferase</keyword>
<dbReference type="RefSeq" id="WP_241007725.1">
    <property type="nucleotide sequence ID" value="NZ_BLKU01000005.1"/>
</dbReference>
<feature type="domain" description="DNA methylase adenine-specific" evidence="5">
    <location>
        <begin position="17"/>
        <end position="252"/>
    </location>
</feature>
<keyword evidence="3" id="KW-0949">S-adenosyl-L-methionine</keyword>
<evidence type="ECO:0000256" key="1">
    <source>
        <dbReference type="ARBA" id="ARBA00022603"/>
    </source>
</evidence>
<keyword evidence="8" id="KW-1185">Reference proteome</keyword>
<dbReference type="InterPro" id="IPR002052">
    <property type="entry name" value="DNA_methylase_N6_adenine_CS"/>
</dbReference>
<evidence type="ECO:0000259" key="5">
    <source>
        <dbReference type="Pfam" id="PF02384"/>
    </source>
</evidence>
<dbReference type="InterPro" id="IPR054520">
    <property type="entry name" value="M_Eco57I_C"/>
</dbReference>
<dbReference type="PANTHER" id="PTHR33841:SF5">
    <property type="entry name" value="DNA METHYLASE (MODIFICATION METHYLASE) (METHYLTRANSFERASE)-RELATED"/>
    <property type="match status" value="1"/>
</dbReference>
<proteinExistence type="predicted"/>
<dbReference type="InterPro" id="IPR050953">
    <property type="entry name" value="N4_N6_ade-DNA_methylase"/>
</dbReference>
<evidence type="ECO:0000256" key="3">
    <source>
        <dbReference type="ARBA" id="ARBA00022691"/>
    </source>
</evidence>
<reference evidence="7 8" key="1">
    <citation type="journal article" date="2019" name="Emerg. Microbes Infect.">
        <title>Comprehensive subspecies identification of 175 nontuberculous mycobacteria species based on 7547 genomic profiles.</title>
        <authorList>
            <person name="Matsumoto Y."/>
            <person name="Kinjo T."/>
            <person name="Motooka D."/>
            <person name="Nabeya D."/>
            <person name="Jung N."/>
            <person name="Uechi K."/>
            <person name="Horii T."/>
            <person name="Iida T."/>
            <person name="Fujita J."/>
            <person name="Nakamura S."/>
        </authorList>
    </citation>
    <scope>NUCLEOTIDE SEQUENCE [LARGE SCALE GENOMIC DNA]</scope>
    <source>
        <strain evidence="7 8">JCM 13573</strain>
    </source>
</reference>
<evidence type="ECO:0000259" key="6">
    <source>
        <dbReference type="Pfam" id="PF22837"/>
    </source>
</evidence>
<dbReference type="Pfam" id="PF22837">
    <property type="entry name" value="M_Eco57I_C"/>
    <property type="match status" value="1"/>
</dbReference>
<gene>
    <name evidence="7" type="ORF">MKUB_55790</name>
</gene>
<dbReference type="SUPFAM" id="SSF53335">
    <property type="entry name" value="S-adenosyl-L-methionine-dependent methyltransferases"/>
    <property type="match status" value="1"/>
</dbReference>
<sequence>MSAGLSVRQGKISGMVLGTDTAALRKARGAFFTPEAVARYITEWAVRSTSERILEPSCGEASFLLAAVDRLAALRTPGHGDQFAALDGVELHDASARAARKVLRNAGVDARVTVNDFFCVDPTGSYDVVIGNPPYIRYQEFSGTARARSRAAALRAGVGLTNLASSWAAFAVHSALFLRHGGRMGLVLPAELLSVNYAAEVRRFLLESFARVDLVLFTERVFPEAQEEVLLLLADGYQEGPTDHASIYQARNAAELATIAAGRTWTPTRPEEKWTPSLLSADALTAYTGLLSGGSFTVLESWGDTTLGMVTGNNKYFALSPARVADLGLEPTDVLRLSPPGSRHLRGLAFGTAALNELGRNGSATWLFRPPGEPSPAAWAYIAAGEAAGVHTAYKCRVRKPWWRVPNLAPADLLLTYMNADTPRLTTNTAKAAHLNSVHGVYLAPKVRKLGKALLPLASLTSMTLVGAETVGRAYGGGMLKLEPREADRLPVPPAALVEAAADRLSNIRPQVAGLLRGGKLLEASKLVDDVLLVGELGMARAEVRVLRDAHAELTARRVARGRRGAD</sequence>
<dbReference type="Proteomes" id="UP000465306">
    <property type="component" value="Unassembled WGS sequence"/>
</dbReference>